<sequence length="196" mass="22217">MVLSVQSQAETGDKNSNVECREVGSLLAAMLLNRFATCPYCHITNRMGNINFALSENLNLLYRLEINLSSISGEILVREPERMIITGDDLRNFIRKTVILLRASIDREMGFMDNNKKKKILMNRVGLHVFSNILNHAWASQTLDPPTVTKPCLLSLFNCFSQPMAHGWFQERTKTQSATSPEKSHKTLVDFSQTII</sequence>
<protein>
    <submittedName>
        <fullName evidence="1">Uncharacterized protein</fullName>
    </submittedName>
</protein>
<organism evidence="1 2">
    <name type="scientific">Phakopsora pachyrhizi</name>
    <name type="common">Asian soybean rust disease fungus</name>
    <dbReference type="NCBI Taxonomy" id="170000"/>
    <lineage>
        <taxon>Eukaryota</taxon>
        <taxon>Fungi</taxon>
        <taxon>Dikarya</taxon>
        <taxon>Basidiomycota</taxon>
        <taxon>Pucciniomycotina</taxon>
        <taxon>Pucciniomycetes</taxon>
        <taxon>Pucciniales</taxon>
        <taxon>Phakopsoraceae</taxon>
        <taxon>Phakopsora</taxon>
    </lineage>
</organism>
<gene>
    <name evidence="1" type="ORF">PPACK8108_LOCUS14461</name>
</gene>
<comment type="caution">
    <text evidence="1">The sequence shown here is derived from an EMBL/GenBank/DDBJ whole genome shotgun (WGS) entry which is preliminary data.</text>
</comment>
<keyword evidence="2" id="KW-1185">Reference proteome</keyword>
<dbReference type="AlphaFoldDB" id="A0AAV0B7A8"/>
<evidence type="ECO:0000313" key="1">
    <source>
        <dbReference type="EMBL" id="CAH7681809.1"/>
    </source>
</evidence>
<dbReference type="EMBL" id="CALTRL010003716">
    <property type="protein sequence ID" value="CAH7681809.1"/>
    <property type="molecule type" value="Genomic_DNA"/>
</dbReference>
<accession>A0AAV0B7A8</accession>
<evidence type="ECO:0000313" key="2">
    <source>
        <dbReference type="Proteomes" id="UP001153365"/>
    </source>
</evidence>
<dbReference type="Proteomes" id="UP001153365">
    <property type="component" value="Unassembled WGS sequence"/>
</dbReference>
<name>A0AAV0B7A8_PHAPC</name>
<proteinExistence type="predicted"/>
<reference evidence="1" key="1">
    <citation type="submission" date="2022-06" db="EMBL/GenBank/DDBJ databases">
        <authorList>
            <consortium name="SYNGENTA / RWTH Aachen University"/>
        </authorList>
    </citation>
    <scope>NUCLEOTIDE SEQUENCE</scope>
</reference>